<dbReference type="WBParaSite" id="MCU_008698-RA">
    <property type="protein sequence ID" value="MCU_008698-RA"/>
    <property type="gene ID" value="MCU_008698"/>
</dbReference>
<dbReference type="AlphaFoldDB" id="A0A5K3FI57"/>
<protein>
    <submittedName>
        <fullName evidence="1">Uncharacterized protein</fullName>
    </submittedName>
</protein>
<proteinExistence type="predicted"/>
<accession>A0A5K3FI57</accession>
<name>A0A5K3FI57_MESCO</name>
<sequence>MGGEGKEELICTEEFIRGLIQNDPALVERLVIFLSPPDEEEQQLSPSDRLVRGLCSPDSQAMIMRFADAFQTWQLGTLISEFSLGEDAVRYPCFCCSGIQHIEIKETDSSIVRRKQREGVESERKKGCTWHR</sequence>
<reference evidence="1" key="1">
    <citation type="submission" date="2019-11" db="UniProtKB">
        <authorList>
            <consortium name="WormBaseParasite"/>
        </authorList>
    </citation>
    <scope>IDENTIFICATION</scope>
</reference>
<organism evidence="1">
    <name type="scientific">Mesocestoides corti</name>
    <name type="common">Flatworm</name>
    <dbReference type="NCBI Taxonomy" id="53468"/>
    <lineage>
        <taxon>Eukaryota</taxon>
        <taxon>Metazoa</taxon>
        <taxon>Spiralia</taxon>
        <taxon>Lophotrochozoa</taxon>
        <taxon>Platyhelminthes</taxon>
        <taxon>Cestoda</taxon>
        <taxon>Eucestoda</taxon>
        <taxon>Cyclophyllidea</taxon>
        <taxon>Mesocestoididae</taxon>
        <taxon>Mesocestoides</taxon>
    </lineage>
</organism>
<dbReference type="Gene3D" id="1.10.2020.20">
    <property type="match status" value="1"/>
</dbReference>
<evidence type="ECO:0000313" key="1">
    <source>
        <dbReference type="WBParaSite" id="MCU_008698-RA"/>
    </source>
</evidence>
<dbReference type="InterPro" id="IPR038108">
    <property type="entry name" value="RPN13_DEUBAD_sf"/>
</dbReference>